<dbReference type="PANTHER" id="PTHR43690:SF18">
    <property type="entry name" value="INSULIN-DEGRADING ENZYME-RELATED"/>
    <property type="match status" value="1"/>
</dbReference>
<accession>A0ABS8TCC1</accession>
<gene>
    <name evidence="3" type="ORF">HAX54_006674</name>
</gene>
<keyword evidence="1" id="KW-0479">Metal-binding</keyword>
<comment type="caution">
    <text evidence="3">The sequence shown here is derived from an EMBL/GenBank/DDBJ whole genome shotgun (WGS) entry which is preliminary data.</text>
</comment>
<evidence type="ECO:0000256" key="1">
    <source>
        <dbReference type="ARBA" id="ARBA00022723"/>
    </source>
</evidence>
<dbReference type="Pfam" id="PF05193">
    <property type="entry name" value="Peptidase_M16_C"/>
    <property type="match status" value="1"/>
</dbReference>
<dbReference type="InterPro" id="IPR007863">
    <property type="entry name" value="Peptidase_M16_C"/>
</dbReference>
<evidence type="ECO:0000313" key="3">
    <source>
        <dbReference type="EMBL" id="MCD7468466.1"/>
    </source>
</evidence>
<dbReference type="Gene3D" id="3.30.830.10">
    <property type="entry name" value="Metalloenzyme, LuxS/M16 peptidase-like"/>
    <property type="match status" value="1"/>
</dbReference>
<evidence type="ECO:0000259" key="2">
    <source>
        <dbReference type="Pfam" id="PF05193"/>
    </source>
</evidence>
<dbReference type="InterPro" id="IPR050626">
    <property type="entry name" value="Peptidase_M16"/>
</dbReference>
<dbReference type="EMBL" id="JACEIK010001338">
    <property type="protein sequence ID" value="MCD7468466.1"/>
    <property type="molecule type" value="Genomic_DNA"/>
</dbReference>
<reference evidence="3 4" key="1">
    <citation type="journal article" date="2021" name="BMC Genomics">
        <title>Datura genome reveals duplications of psychoactive alkaloid biosynthetic genes and high mutation rate following tissue culture.</title>
        <authorList>
            <person name="Rajewski A."/>
            <person name="Carter-House D."/>
            <person name="Stajich J."/>
            <person name="Litt A."/>
        </authorList>
    </citation>
    <scope>NUCLEOTIDE SEQUENCE [LARGE SCALE GENOMIC DNA]</scope>
    <source>
        <strain evidence="3">AR-01</strain>
    </source>
</reference>
<dbReference type="Proteomes" id="UP000823775">
    <property type="component" value="Unassembled WGS sequence"/>
</dbReference>
<dbReference type="PANTHER" id="PTHR43690">
    <property type="entry name" value="NARDILYSIN"/>
    <property type="match status" value="1"/>
</dbReference>
<dbReference type="InterPro" id="IPR011249">
    <property type="entry name" value="Metalloenz_LuxS/M16"/>
</dbReference>
<protein>
    <recommendedName>
        <fullName evidence="2">Peptidase M16 C-terminal domain-containing protein</fullName>
    </recommendedName>
</protein>
<sequence length="102" mass="11376">MIPAACNNYSAIHLFLAIPLTGNKKSLKDAVEKGVNLREQILRLYHDNYRGGSMKLAVIGGESLDILESWVLELFSSVKKGPLENLDEETELPIWKAGKVYC</sequence>
<evidence type="ECO:0000313" key="4">
    <source>
        <dbReference type="Proteomes" id="UP000823775"/>
    </source>
</evidence>
<name>A0ABS8TCC1_DATST</name>
<dbReference type="SUPFAM" id="SSF63411">
    <property type="entry name" value="LuxS/MPP-like metallohydrolase"/>
    <property type="match status" value="1"/>
</dbReference>
<proteinExistence type="predicted"/>
<organism evidence="3 4">
    <name type="scientific">Datura stramonium</name>
    <name type="common">Jimsonweed</name>
    <name type="synonym">Common thornapple</name>
    <dbReference type="NCBI Taxonomy" id="4076"/>
    <lineage>
        <taxon>Eukaryota</taxon>
        <taxon>Viridiplantae</taxon>
        <taxon>Streptophyta</taxon>
        <taxon>Embryophyta</taxon>
        <taxon>Tracheophyta</taxon>
        <taxon>Spermatophyta</taxon>
        <taxon>Magnoliopsida</taxon>
        <taxon>eudicotyledons</taxon>
        <taxon>Gunneridae</taxon>
        <taxon>Pentapetalae</taxon>
        <taxon>asterids</taxon>
        <taxon>lamiids</taxon>
        <taxon>Solanales</taxon>
        <taxon>Solanaceae</taxon>
        <taxon>Solanoideae</taxon>
        <taxon>Datureae</taxon>
        <taxon>Datura</taxon>
    </lineage>
</organism>
<feature type="domain" description="Peptidase M16 C-terminal" evidence="2">
    <location>
        <begin position="38"/>
        <end position="86"/>
    </location>
</feature>
<keyword evidence="4" id="KW-1185">Reference proteome</keyword>